<gene>
    <name evidence="2" type="ORF">DI53_2470</name>
</gene>
<dbReference type="AlphaFoldDB" id="A0A0B8T7N6"/>
<proteinExistence type="predicted"/>
<sequence>MVWKTIHIQDDAKAARHHIARYLKDPDAMEEVAMPPERPTIAIVGGGPKGMYALERLLNDLTASAENDHIHILWVNESKDFGSGNNYQVDQPDYLLINYCIGNIDAWNREIVNANIPSQPTLLDWVKTYRNNDTVVRPTDYASRALVGCYLQATLQQILDSVPPHVSISLVQAKVEDIRYAADFSIKLHASSTLLKADYLLLATGHCYENNSLISADAVQSELRGNYFKSAYPVKKLDMIPAQADVAVVGLGLTFIDAVLHLTEGRGGKFAVDGSYLPSGEEPRVYAFSRKNVPILPRGPIYGEERYQLRPATIAQLQAFQTVMQEQHLDFNKELYPVLNAEAQYAYYSTLLNDRDERVVARHIATLSERETFTLDNLLFPESVSDHEAMLKLLRDTIAHAESGELQAPLLAASAVWREATKWVGELYQYAGFTSESQEVFDTQFFGAFCRTSFGPPIENMKKVWALAEAGILRFPATENPTIHYKSDGVTFEIKGENNSFACSYLIDARIGRSNLKKKNAPLYSALYQAGLVTAFANGEYQPGCVAMDTDGRTTASPNGSHPPLFFYGTPTEGVLLDNDSLSRKRNDTGSSWSNFVVNDLLSLQKNNTHEAYSER</sequence>
<dbReference type="PANTHER" id="PTHR40254">
    <property type="entry name" value="BLR0577 PROTEIN"/>
    <property type="match status" value="1"/>
</dbReference>
<comment type="caution">
    <text evidence="2">The sequence shown here is derived from an EMBL/GenBank/DDBJ whole genome shotgun (WGS) entry which is preliminary data.</text>
</comment>
<dbReference type="EMBL" id="JJMU01000040">
    <property type="protein sequence ID" value="KGE13760.1"/>
    <property type="molecule type" value="Genomic_DNA"/>
</dbReference>
<dbReference type="STRING" id="1229276.DI53_2470"/>
<dbReference type="RefSeq" id="WP_037499715.1">
    <property type="nucleotide sequence ID" value="NZ_JJMU01000040.1"/>
</dbReference>
<feature type="domain" description="FAD-dependent urate hydroxylase HpyO/Asp monooxygenase CreE-like FAD/NAD(P)-binding" evidence="1">
    <location>
        <begin position="42"/>
        <end position="206"/>
    </location>
</feature>
<keyword evidence="3" id="KW-1185">Reference proteome</keyword>
<dbReference type="InterPro" id="IPR036188">
    <property type="entry name" value="FAD/NAD-bd_sf"/>
</dbReference>
<dbReference type="Proteomes" id="UP000031802">
    <property type="component" value="Unassembled WGS sequence"/>
</dbReference>
<dbReference type="InterPro" id="IPR052189">
    <property type="entry name" value="L-asp_N-monooxygenase_NS-form"/>
</dbReference>
<dbReference type="SUPFAM" id="SSF51905">
    <property type="entry name" value="FAD/NAD(P)-binding domain"/>
    <property type="match status" value="1"/>
</dbReference>
<dbReference type="Gene3D" id="3.50.50.60">
    <property type="entry name" value="FAD/NAD(P)-binding domain"/>
    <property type="match status" value="1"/>
</dbReference>
<name>A0A0B8T7N6_9SPHI</name>
<accession>A0A0B8T7N6</accession>
<organism evidence="2 3">
    <name type="scientific">Sphingobacterium deserti</name>
    <dbReference type="NCBI Taxonomy" id="1229276"/>
    <lineage>
        <taxon>Bacteria</taxon>
        <taxon>Pseudomonadati</taxon>
        <taxon>Bacteroidota</taxon>
        <taxon>Sphingobacteriia</taxon>
        <taxon>Sphingobacteriales</taxon>
        <taxon>Sphingobacteriaceae</taxon>
        <taxon>Sphingobacterium</taxon>
    </lineage>
</organism>
<protein>
    <submittedName>
        <fullName evidence="2">Pyridoxal-phosphate dependent enzyme</fullName>
    </submittedName>
</protein>
<dbReference type="PANTHER" id="PTHR40254:SF1">
    <property type="entry name" value="BLR0577 PROTEIN"/>
    <property type="match status" value="1"/>
</dbReference>
<reference evidence="3" key="1">
    <citation type="submission" date="2014-04" db="EMBL/GenBank/DDBJ databases">
        <title>Whole-Genome optical mapping and complete genome sequence of Sphingobacterium deserti sp. nov., a new spaces isolated from desert in the west of China.</title>
        <authorList>
            <person name="Teng C."/>
            <person name="Zhou Z."/>
            <person name="Li X."/>
            <person name="Chen M."/>
            <person name="Lin M."/>
            <person name="Wang L."/>
            <person name="Su S."/>
            <person name="Zhang C."/>
            <person name="Zhang W."/>
        </authorList>
    </citation>
    <scope>NUCLEOTIDE SEQUENCE [LARGE SCALE GENOMIC DNA]</scope>
    <source>
        <strain evidence="3">ACCC05744</strain>
    </source>
</reference>
<evidence type="ECO:0000313" key="3">
    <source>
        <dbReference type="Proteomes" id="UP000031802"/>
    </source>
</evidence>
<dbReference type="InterPro" id="IPR038732">
    <property type="entry name" value="HpyO/CreE_NAD-binding"/>
</dbReference>
<dbReference type="PATRIC" id="fig|1229276.3.peg.2542"/>
<reference evidence="2 3" key="2">
    <citation type="journal article" date="2015" name="PLoS ONE">
        <title>Whole-Genome Optical Mapping and Finished Genome Sequence of Sphingobacterium deserti sp. nov., a New Species Isolated from the Western Desert of China.</title>
        <authorList>
            <person name="Teng C."/>
            <person name="Zhou Z."/>
            <person name="Molnar I."/>
            <person name="Li X."/>
            <person name="Tang R."/>
            <person name="Chen M."/>
            <person name="Wang L."/>
            <person name="Su S."/>
            <person name="Zhang W."/>
            <person name="Lin M."/>
        </authorList>
    </citation>
    <scope>NUCLEOTIDE SEQUENCE [LARGE SCALE GENOMIC DNA]</scope>
    <source>
        <strain evidence="3">ACCC05744</strain>
    </source>
</reference>
<dbReference type="eggNOG" id="COG4529">
    <property type="taxonomic scope" value="Bacteria"/>
</dbReference>
<evidence type="ECO:0000259" key="1">
    <source>
        <dbReference type="Pfam" id="PF13454"/>
    </source>
</evidence>
<dbReference type="OrthoDB" id="6309046at2"/>
<dbReference type="Pfam" id="PF13454">
    <property type="entry name" value="NAD_binding_9"/>
    <property type="match status" value="1"/>
</dbReference>
<evidence type="ECO:0000313" key="2">
    <source>
        <dbReference type="EMBL" id="KGE13760.1"/>
    </source>
</evidence>